<organism evidence="2 3">
    <name type="scientific">Knoellia aerolata DSM 18566</name>
    <dbReference type="NCBI Taxonomy" id="1385519"/>
    <lineage>
        <taxon>Bacteria</taxon>
        <taxon>Bacillati</taxon>
        <taxon>Actinomycetota</taxon>
        <taxon>Actinomycetes</taxon>
        <taxon>Micrococcales</taxon>
        <taxon>Intrasporangiaceae</taxon>
        <taxon>Knoellia</taxon>
    </lineage>
</organism>
<accession>A0A0A0JYV0</accession>
<dbReference type="EMBL" id="AVPL01000033">
    <property type="protein sequence ID" value="KGN40721.1"/>
    <property type="molecule type" value="Genomic_DNA"/>
</dbReference>
<dbReference type="RefSeq" id="WP_245618425.1">
    <property type="nucleotide sequence ID" value="NZ_AVPL01000033.1"/>
</dbReference>
<dbReference type="SUPFAM" id="SSF53474">
    <property type="entry name" value="alpha/beta-Hydrolases"/>
    <property type="match status" value="1"/>
</dbReference>
<dbReference type="InterPro" id="IPR029058">
    <property type="entry name" value="AB_hydrolase_fold"/>
</dbReference>
<dbReference type="PANTHER" id="PTHR37017">
    <property type="entry name" value="AB HYDROLASE-1 DOMAIN-CONTAINING PROTEIN-RELATED"/>
    <property type="match status" value="1"/>
</dbReference>
<dbReference type="Proteomes" id="UP000030013">
    <property type="component" value="Unassembled WGS sequence"/>
</dbReference>
<protein>
    <submittedName>
        <fullName evidence="2">Esterase</fullName>
    </submittedName>
</protein>
<dbReference type="InterPro" id="IPR000073">
    <property type="entry name" value="AB_hydrolase_1"/>
</dbReference>
<evidence type="ECO:0000313" key="3">
    <source>
        <dbReference type="Proteomes" id="UP000030013"/>
    </source>
</evidence>
<dbReference type="InterPro" id="IPR052897">
    <property type="entry name" value="Sec-Metab_Biosynth_Hydrolase"/>
</dbReference>
<name>A0A0A0JYV0_9MICO</name>
<keyword evidence="3" id="KW-1185">Reference proteome</keyword>
<evidence type="ECO:0000259" key="1">
    <source>
        <dbReference type="Pfam" id="PF12697"/>
    </source>
</evidence>
<gene>
    <name evidence="2" type="ORF">N801_12565</name>
</gene>
<comment type="caution">
    <text evidence="2">The sequence shown here is derived from an EMBL/GenBank/DDBJ whole genome shotgun (WGS) entry which is preliminary data.</text>
</comment>
<proteinExistence type="predicted"/>
<dbReference type="Gene3D" id="3.40.50.1820">
    <property type="entry name" value="alpha/beta hydrolase"/>
    <property type="match status" value="1"/>
</dbReference>
<evidence type="ECO:0000313" key="2">
    <source>
        <dbReference type="EMBL" id="KGN40721.1"/>
    </source>
</evidence>
<dbReference type="PANTHER" id="PTHR37017:SF11">
    <property type="entry name" value="ESTERASE_LIPASE_THIOESTERASE DOMAIN-CONTAINING PROTEIN"/>
    <property type="match status" value="1"/>
</dbReference>
<dbReference type="GO" id="GO:0003824">
    <property type="term" value="F:catalytic activity"/>
    <property type="evidence" value="ECO:0007669"/>
    <property type="project" value="UniProtKB-ARBA"/>
</dbReference>
<dbReference type="AlphaFoldDB" id="A0A0A0JYV0"/>
<dbReference type="Pfam" id="PF12697">
    <property type="entry name" value="Abhydrolase_6"/>
    <property type="match status" value="1"/>
</dbReference>
<reference evidence="2 3" key="1">
    <citation type="submission" date="2013-08" db="EMBL/GenBank/DDBJ databases">
        <title>The genome sequence of Knoellia aerolata.</title>
        <authorList>
            <person name="Zhu W."/>
            <person name="Wang G."/>
        </authorList>
    </citation>
    <scope>NUCLEOTIDE SEQUENCE [LARGE SCALE GENOMIC DNA]</scope>
    <source>
        <strain evidence="2 3">DSM 18566</strain>
    </source>
</reference>
<sequence length="275" mass="29054">MGLISPGTEVTRTRSHDRTAYRKGFVRIASYGGGIRSDDHHPKEIDMHLVLIGGLWLDAAAWDAVVPEIDALGHTAVPVQLPGQGDGSASATLADQVAAVVAAVDAASTPVVVVGHSAACSLAWAAADARPDAVASVVFIGGFPVADGQTYADFFEPTGDAVPFPGWETFAGPNSDDLDDEARARFDALAVPVPVAVTRGVVHLRDERRYAIPSVLVCPEFSPAQAREWIDSGDVPELARIPHLELVDIDSGHWPMFTQPRRLAELLVASVPTTG</sequence>
<dbReference type="eggNOG" id="COG0596">
    <property type="taxonomic scope" value="Bacteria"/>
</dbReference>
<feature type="domain" description="AB hydrolase-1" evidence="1">
    <location>
        <begin position="49"/>
        <end position="265"/>
    </location>
</feature>
<dbReference type="STRING" id="1385519.N801_12565"/>